<dbReference type="EMBL" id="RKHR01000003">
    <property type="protein sequence ID" value="ROS05602.1"/>
    <property type="molecule type" value="Genomic_DNA"/>
</dbReference>
<reference evidence="1 2" key="1">
    <citation type="submission" date="2018-11" db="EMBL/GenBank/DDBJ databases">
        <title>Genomic Encyclopedia of Type Strains, Phase IV (KMG-IV): sequencing the most valuable type-strain genomes for metagenomic binning, comparative biology and taxonomic classification.</title>
        <authorList>
            <person name="Goeker M."/>
        </authorList>
    </citation>
    <scope>NUCLEOTIDE SEQUENCE [LARGE SCALE GENOMIC DNA]</scope>
    <source>
        <strain evidence="1 2">DSM 100316</strain>
    </source>
</reference>
<dbReference type="RefSeq" id="WP_123711499.1">
    <property type="nucleotide sequence ID" value="NZ_RKHR01000003.1"/>
</dbReference>
<comment type="caution">
    <text evidence="1">The sequence shown here is derived from an EMBL/GenBank/DDBJ whole genome shotgun (WGS) entry which is preliminary data.</text>
</comment>
<organism evidence="1 2">
    <name type="scientific">Sinobacterium caligoides</name>
    <dbReference type="NCBI Taxonomy" id="933926"/>
    <lineage>
        <taxon>Bacteria</taxon>
        <taxon>Pseudomonadati</taxon>
        <taxon>Pseudomonadota</taxon>
        <taxon>Gammaproteobacteria</taxon>
        <taxon>Cellvibrionales</taxon>
        <taxon>Spongiibacteraceae</taxon>
        <taxon>Sinobacterium</taxon>
    </lineage>
</organism>
<protein>
    <submittedName>
        <fullName evidence="1">Uncharacterized protein</fullName>
    </submittedName>
</protein>
<name>A0A3N2E109_9GAMM</name>
<dbReference type="AlphaFoldDB" id="A0A3N2E109"/>
<gene>
    <name evidence="1" type="ORF">EDC56_1148</name>
</gene>
<proteinExistence type="predicted"/>
<keyword evidence="2" id="KW-1185">Reference proteome</keyword>
<evidence type="ECO:0000313" key="2">
    <source>
        <dbReference type="Proteomes" id="UP000275394"/>
    </source>
</evidence>
<evidence type="ECO:0000313" key="1">
    <source>
        <dbReference type="EMBL" id="ROS05602.1"/>
    </source>
</evidence>
<sequence>MADFRSSFFSDANRVVFTSSGVYNPKKKKGNSVIADVRDVKQIRNLYICLEIIYDPNPETTGWMSPPDYTITSMNDKDVIDSVDVVLKGWLRKVGWKSDYSLIRYEDYHDWLSENAIDVPST</sequence>
<dbReference type="Proteomes" id="UP000275394">
    <property type="component" value="Unassembled WGS sequence"/>
</dbReference>
<accession>A0A3N2E109</accession>